<dbReference type="EMBL" id="JAQMTU010000106">
    <property type="protein sequence ID" value="MDB9488209.1"/>
    <property type="molecule type" value="Genomic_DNA"/>
</dbReference>
<dbReference type="Gene3D" id="3.40.50.300">
    <property type="entry name" value="P-loop containing nucleotide triphosphate hydrolases"/>
    <property type="match status" value="1"/>
</dbReference>
<dbReference type="InterPro" id="IPR058651">
    <property type="entry name" value="HTH_VMAP-M9"/>
</dbReference>
<dbReference type="PRINTS" id="PR00364">
    <property type="entry name" value="DISEASERSIST"/>
</dbReference>
<feature type="domain" description="ATPase" evidence="1">
    <location>
        <begin position="139"/>
        <end position="284"/>
    </location>
</feature>
<comment type="caution">
    <text evidence="3">The sequence shown here is derived from an EMBL/GenBank/DDBJ whole genome shotgun (WGS) entry which is preliminary data.</text>
</comment>
<keyword evidence="4" id="KW-1185">Reference proteome</keyword>
<evidence type="ECO:0000313" key="4">
    <source>
        <dbReference type="Proteomes" id="UP001212123"/>
    </source>
</evidence>
<evidence type="ECO:0000259" key="1">
    <source>
        <dbReference type="Pfam" id="PF01637"/>
    </source>
</evidence>
<accession>A0ABT5A9Q5</accession>
<gene>
    <name evidence="3" type="ORF">PN492_16920</name>
</gene>
<feature type="domain" description="vWA-MoxR associated protein N-terminal HTH" evidence="2">
    <location>
        <begin position="1"/>
        <end position="84"/>
    </location>
</feature>
<dbReference type="Pfam" id="PF26355">
    <property type="entry name" value="HTH_VMAP-M9"/>
    <property type="match status" value="1"/>
</dbReference>
<name>A0ABT5A9Q5_9CYAN</name>
<dbReference type="Proteomes" id="UP001212123">
    <property type="component" value="Unassembled WGS sequence"/>
</dbReference>
<evidence type="ECO:0000259" key="2">
    <source>
        <dbReference type="Pfam" id="PF26355"/>
    </source>
</evidence>
<dbReference type="RefSeq" id="WP_271806011.1">
    <property type="nucleotide sequence ID" value="NZ_JAQMTU010000106.1"/>
</dbReference>
<dbReference type="InterPro" id="IPR027417">
    <property type="entry name" value="P-loop_NTPase"/>
</dbReference>
<reference evidence="3 4" key="1">
    <citation type="submission" date="2023-01" db="EMBL/GenBank/DDBJ databases">
        <title>Genomes from the Australian National Cyanobacteria Reference Collection.</title>
        <authorList>
            <person name="Willis A."/>
            <person name="Lee E.M.F."/>
        </authorList>
    </citation>
    <scope>NUCLEOTIDE SEQUENCE [LARGE SCALE GENOMIC DNA]</scope>
    <source>
        <strain evidence="3 4">CS-537/01</strain>
    </source>
</reference>
<protein>
    <submittedName>
        <fullName evidence="3">NB-ARC domain-containing protein</fullName>
    </submittedName>
</protein>
<evidence type="ECO:0000313" key="3">
    <source>
        <dbReference type="EMBL" id="MDB9488209.1"/>
    </source>
</evidence>
<organism evidence="3 4">
    <name type="scientific">Dolichospermum circinale CS-537/01</name>
    <dbReference type="NCBI Taxonomy" id="3021739"/>
    <lineage>
        <taxon>Bacteria</taxon>
        <taxon>Bacillati</taxon>
        <taxon>Cyanobacteriota</taxon>
        <taxon>Cyanophyceae</taxon>
        <taxon>Nostocales</taxon>
        <taxon>Aphanizomenonaceae</taxon>
        <taxon>Dolichospermum</taxon>
        <taxon>Dolichospermum circinale</taxon>
    </lineage>
</organism>
<sequence length="455" mass="52877">MNVNEVVTFVDKIVFEKTGKHLDDVQAAVVQGTWERRTYDDIAQECNVTKNHVGDIGAELWQLLSQALNEDIKKTNFRSTFERLNIESSQNICIGTNHNFNFSSQTINHSHQKTQETNINTQSKLSHYDLTLAPQIIKFHNRETELQTLNYWILNQTTNLISILGLFGIGKTTLVKRFIDLHQQKFEVIIWRSLKFPKSLNLLINDLLNTCQQEPKATINDKLKQLFDILTDKKCLIILDDVQNIFTPHQFAGKYQPEYQDYQTLFKMITETQHQSHVILISQEQCPEMESLDEELYPIKSLELSGLENIDILKNTGLKDEDTWLNLMILYTGHPLFLKTITISIKKIFNGKVSEFLAENELVITQEMQSLFSQIFNKISPIEQQIILALSKCNQPVSREYLKITLELSSTNFINGLESLQKRYLIQKITGDNILFDLSPIFREYVRNFCQDYRT</sequence>
<dbReference type="InterPro" id="IPR011579">
    <property type="entry name" value="ATPase_dom"/>
</dbReference>
<proteinExistence type="predicted"/>
<dbReference type="SUPFAM" id="SSF52540">
    <property type="entry name" value="P-loop containing nucleoside triphosphate hydrolases"/>
    <property type="match status" value="1"/>
</dbReference>
<dbReference type="Pfam" id="PF01637">
    <property type="entry name" value="ATPase_2"/>
    <property type="match status" value="1"/>
</dbReference>